<evidence type="ECO:0000313" key="3">
    <source>
        <dbReference type="Ensembl" id="ENSPNYP00000019842.1"/>
    </source>
</evidence>
<keyword evidence="1" id="KW-0472">Membrane</keyword>
<proteinExistence type="predicted"/>
<protein>
    <recommendedName>
        <fullName evidence="2">Ig-like domain-containing protein</fullName>
    </recommendedName>
</protein>
<dbReference type="InterPro" id="IPR013106">
    <property type="entry name" value="Ig_V-set"/>
</dbReference>
<sequence>MINYLLNTTKNLPLWNCLEQTNVSWSVLELVFCSHGKLSEPELVLRVRPADNITLHCDCRKSSRNFIVWFRNCSHENQPSLILRTNYKYDPSYLEDKVDILNPFPRLHLVENQSSDSYDLLIMNTTDSDEGLYYCGTEQKEIDATFSQKYIYKYASTVTRHDIHKPQEDCGVCWKLLFTLCPFIVALFSLLSSVLFYQLRQKIGTCCICNFHLFQLNNFVLNFHPQFIVLLYLLCSIFDVKFVLSSVFCRK</sequence>
<dbReference type="AlphaFoldDB" id="A0A3B4GAA8"/>
<dbReference type="SUPFAM" id="SSF48726">
    <property type="entry name" value="Immunoglobulin"/>
    <property type="match status" value="1"/>
</dbReference>
<dbReference type="PROSITE" id="PS50835">
    <property type="entry name" value="IG_LIKE"/>
    <property type="match status" value="1"/>
</dbReference>
<evidence type="ECO:0000259" key="2">
    <source>
        <dbReference type="PROSITE" id="PS50835"/>
    </source>
</evidence>
<reference evidence="3" key="1">
    <citation type="submission" date="2023-09" db="UniProtKB">
        <authorList>
            <consortium name="Ensembl"/>
        </authorList>
    </citation>
    <scope>IDENTIFICATION</scope>
</reference>
<keyword evidence="1" id="KW-0812">Transmembrane</keyword>
<dbReference type="InterPro" id="IPR007110">
    <property type="entry name" value="Ig-like_dom"/>
</dbReference>
<evidence type="ECO:0000256" key="1">
    <source>
        <dbReference type="SAM" id="Phobius"/>
    </source>
</evidence>
<dbReference type="Gene3D" id="2.60.40.10">
    <property type="entry name" value="Immunoglobulins"/>
    <property type="match status" value="1"/>
</dbReference>
<feature type="transmembrane region" description="Helical" evidence="1">
    <location>
        <begin position="227"/>
        <end position="249"/>
    </location>
</feature>
<organism evidence="3">
    <name type="scientific">Pundamilia nyererei</name>
    <dbReference type="NCBI Taxonomy" id="303518"/>
    <lineage>
        <taxon>Eukaryota</taxon>
        <taxon>Metazoa</taxon>
        <taxon>Chordata</taxon>
        <taxon>Craniata</taxon>
        <taxon>Vertebrata</taxon>
        <taxon>Euteleostomi</taxon>
        <taxon>Actinopterygii</taxon>
        <taxon>Neopterygii</taxon>
        <taxon>Teleostei</taxon>
        <taxon>Neoteleostei</taxon>
        <taxon>Acanthomorphata</taxon>
        <taxon>Ovalentaria</taxon>
        <taxon>Cichlomorphae</taxon>
        <taxon>Cichliformes</taxon>
        <taxon>Cichlidae</taxon>
        <taxon>African cichlids</taxon>
        <taxon>Pseudocrenilabrinae</taxon>
        <taxon>Haplochromini</taxon>
        <taxon>Pundamilia</taxon>
    </lineage>
</organism>
<dbReference type="InterPro" id="IPR036179">
    <property type="entry name" value="Ig-like_dom_sf"/>
</dbReference>
<dbReference type="GeneTree" id="ENSGT00400000023727"/>
<name>A0A3B4GAA8_9CICH</name>
<feature type="transmembrane region" description="Helical" evidence="1">
    <location>
        <begin position="176"/>
        <end position="196"/>
    </location>
</feature>
<dbReference type="InterPro" id="IPR013783">
    <property type="entry name" value="Ig-like_fold"/>
</dbReference>
<keyword evidence="1" id="KW-1133">Transmembrane helix</keyword>
<dbReference type="Ensembl" id="ENSPNYT00000020330.1">
    <property type="protein sequence ID" value="ENSPNYP00000019842.1"/>
    <property type="gene ID" value="ENSPNYG00000015013.1"/>
</dbReference>
<accession>A0A3B4GAA8</accession>
<dbReference type="Pfam" id="PF07686">
    <property type="entry name" value="V-set"/>
    <property type="match status" value="1"/>
</dbReference>
<feature type="domain" description="Ig-like" evidence="2">
    <location>
        <begin position="47"/>
        <end position="147"/>
    </location>
</feature>